<protein>
    <submittedName>
        <fullName evidence="3">Uncharacterized protein</fullName>
    </submittedName>
</protein>
<accession>A0ABV6UUN7</accession>
<feature type="compositionally biased region" description="Pro residues" evidence="1">
    <location>
        <begin position="316"/>
        <end position="334"/>
    </location>
</feature>
<gene>
    <name evidence="3" type="ORF">ACEZDJ_28155</name>
</gene>
<keyword evidence="2" id="KW-1133">Transmembrane helix</keyword>
<name>A0ABV6UUN7_9ACTN</name>
<dbReference type="RefSeq" id="WP_030258655.1">
    <property type="nucleotide sequence ID" value="NZ_JBHEZZ010000019.1"/>
</dbReference>
<dbReference type="Proteomes" id="UP001592528">
    <property type="component" value="Unassembled WGS sequence"/>
</dbReference>
<keyword evidence="4" id="KW-1185">Reference proteome</keyword>
<feature type="region of interest" description="Disordered" evidence="1">
    <location>
        <begin position="227"/>
        <end position="263"/>
    </location>
</feature>
<feature type="region of interest" description="Disordered" evidence="1">
    <location>
        <begin position="299"/>
        <end position="336"/>
    </location>
</feature>
<organism evidence="3 4">
    <name type="scientific">Streptacidiphilus cavernicola</name>
    <dbReference type="NCBI Taxonomy" id="3342716"/>
    <lineage>
        <taxon>Bacteria</taxon>
        <taxon>Bacillati</taxon>
        <taxon>Actinomycetota</taxon>
        <taxon>Actinomycetes</taxon>
        <taxon>Kitasatosporales</taxon>
        <taxon>Streptomycetaceae</taxon>
        <taxon>Streptacidiphilus</taxon>
    </lineage>
</organism>
<evidence type="ECO:0000256" key="1">
    <source>
        <dbReference type="SAM" id="MobiDB-lite"/>
    </source>
</evidence>
<keyword evidence="2" id="KW-0472">Membrane</keyword>
<feature type="transmembrane region" description="Helical" evidence="2">
    <location>
        <begin position="274"/>
        <end position="294"/>
    </location>
</feature>
<reference evidence="3 4" key="1">
    <citation type="submission" date="2024-09" db="EMBL/GenBank/DDBJ databases">
        <authorList>
            <person name="Lee S.D."/>
        </authorList>
    </citation>
    <scope>NUCLEOTIDE SEQUENCE [LARGE SCALE GENOMIC DNA]</scope>
    <source>
        <strain evidence="3 4">N1-5</strain>
    </source>
</reference>
<proteinExistence type="predicted"/>
<dbReference type="EMBL" id="JBHEZZ010000019">
    <property type="protein sequence ID" value="MFC1405161.1"/>
    <property type="molecule type" value="Genomic_DNA"/>
</dbReference>
<evidence type="ECO:0000256" key="2">
    <source>
        <dbReference type="SAM" id="Phobius"/>
    </source>
</evidence>
<comment type="caution">
    <text evidence="3">The sequence shown here is derived from an EMBL/GenBank/DDBJ whole genome shotgun (WGS) entry which is preliminary data.</text>
</comment>
<evidence type="ECO:0000313" key="4">
    <source>
        <dbReference type="Proteomes" id="UP001592528"/>
    </source>
</evidence>
<keyword evidence="2" id="KW-0812">Transmembrane</keyword>
<evidence type="ECO:0000313" key="3">
    <source>
        <dbReference type="EMBL" id="MFC1405161.1"/>
    </source>
</evidence>
<sequence>MSDHEGVWTPVVYGRNSRADVWWQVRPPAADPAWLHETVVGCAVAHGKDLREGPRLLLAQRSGLRLVGVACSARLLSGTMYSDGSRDLHCFVGWLTTDLSAGPDWETFLGAYQQSAAEVYERHMSRVWDKAYWALGEPDPGTAVPAPWPASAEEVGRPPGLPRRGYVEPGGWAEVWNGALATGKPLTVVLGWASRQAAGTGNGADCIGIGAIRATPAAPPAVPVPVPVQLPSPPTTSAVPLPQSATEDVAADPDRDTGPAGTGGAVGARGGLRAAAAVSVICLLLGLLVGYLVWGRNSSQTVGTAQPPAVTTQSPTPTPDPTPTPTPTPSPSPSPIVVHATLQGGSSLDGLQLTSAGALTSADGTTGVQLPHGQEVTAENCRKALASRSARLPAVRPWAGLTVCTGTKGSSVVMVATVTGVQNSAKLHAVSVTVGITAAGGT</sequence>